<dbReference type="InterPro" id="IPR007560">
    <property type="entry name" value="Restrct_endonuc_IV_Mrr"/>
</dbReference>
<comment type="caution">
    <text evidence="4">The sequence shown here is derived from an EMBL/GenBank/DDBJ whole genome shotgun (WGS) entry which is preliminary data.</text>
</comment>
<dbReference type="Proteomes" id="UP001156670">
    <property type="component" value="Unassembled WGS sequence"/>
</dbReference>
<dbReference type="InterPro" id="IPR011335">
    <property type="entry name" value="Restrct_endonuc-II-like"/>
</dbReference>
<accession>A0ABQ5XT80</accession>
<dbReference type="InterPro" id="IPR011856">
    <property type="entry name" value="tRNA_endonuc-like_dom_sf"/>
</dbReference>
<protein>
    <recommendedName>
        <fullName evidence="3">Restriction endonuclease type IV Mrr domain-containing protein</fullName>
    </recommendedName>
</protein>
<dbReference type="PANTHER" id="PTHR30015">
    <property type="entry name" value="MRR RESTRICTION SYSTEM PROTEIN"/>
    <property type="match status" value="1"/>
</dbReference>
<evidence type="ECO:0000313" key="5">
    <source>
        <dbReference type="Proteomes" id="UP001156670"/>
    </source>
</evidence>
<dbReference type="PANTHER" id="PTHR30015:SF7">
    <property type="entry name" value="TYPE IV METHYL-DIRECTED RESTRICTION ENZYME ECOKMRR"/>
    <property type="match status" value="1"/>
</dbReference>
<evidence type="ECO:0000256" key="2">
    <source>
        <dbReference type="SAM" id="Phobius"/>
    </source>
</evidence>
<name>A0ABQ5XT80_9GAMM</name>
<keyword evidence="2" id="KW-1133">Transmembrane helix</keyword>
<feature type="domain" description="Restriction endonuclease type IV Mrr" evidence="3">
    <location>
        <begin position="68"/>
        <end position="177"/>
    </location>
</feature>
<dbReference type="SUPFAM" id="SSF52980">
    <property type="entry name" value="Restriction endonuclease-like"/>
    <property type="match status" value="1"/>
</dbReference>
<evidence type="ECO:0000259" key="3">
    <source>
        <dbReference type="Pfam" id="PF04471"/>
    </source>
</evidence>
<keyword evidence="2" id="KW-0472">Membrane</keyword>
<organism evidence="4 5">
    <name type="scientific">Dyella acidisoli</name>
    <dbReference type="NCBI Taxonomy" id="1867834"/>
    <lineage>
        <taxon>Bacteria</taxon>
        <taxon>Pseudomonadati</taxon>
        <taxon>Pseudomonadota</taxon>
        <taxon>Gammaproteobacteria</taxon>
        <taxon>Lysobacterales</taxon>
        <taxon>Rhodanobacteraceae</taxon>
        <taxon>Dyella</taxon>
    </lineage>
</organism>
<dbReference type="RefSeq" id="WP_284322764.1">
    <property type="nucleotide sequence ID" value="NZ_BSOB01000053.1"/>
</dbReference>
<sequence length="210" mass="23667">MHWAAGALLGLSAYLGVHYARGTYSANVMVLVWMALIACWGCAIAACLGYRKRMHRLVVRDQLTDLCTLHWRAFEERVAQAFLFRGYAVEHAAQADANDGLDLILRKHGMTTLVQCRHWQHRNVEVKDVREMHNLMKFHQASAVKIVACGDYTEDAWKFVAGKPFELVYGETLLAMLSDAQLPIDRGVVPFRAPSSPPPMHHRPRTAAQT</sequence>
<evidence type="ECO:0000256" key="1">
    <source>
        <dbReference type="SAM" id="MobiDB-lite"/>
    </source>
</evidence>
<gene>
    <name evidence="4" type="ORF">GCM10007901_40340</name>
</gene>
<dbReference type="EMBL" id="BSOB01000053">
    <property type="protein sequence ID" value="GLQ95081.1"/>
    <property type="molecule type" value="Genomic_DNA"/>
</dbReference>
<dbReference type="Pfam" id="PF04471">
    <property type="entry name" value="Mrr_cat"/>
    <property type="match status" value="1"/>
</dbReference>
<feature type="compositionally biased region" description="Basic residues" evidence="1">
    <location>
        <begin position="200"/>
        <end position="210"/>
    </location>
</feature>
<evidence type="ECO:0000313" key="4">
    <source>
        <dbReference type="EMBL" id="GLQ95081.1"/>
    </source>
</evidence>
<proteinExistence type="predicted"/>
<keyword evidence="5" id="KW-1185">Reference proteome</keyword>
<dbReference type="Gene3D" id="3.40.1350.10">
    <property type="match status" value="1"/>
</dbReference>
<dbReference type="InterPro" id="IPR052906">
    <property type="entry name" value="Type_IV_Methyl-Rstrct_Enzyme"/>
</dbReference>
<feature type="transmembrane region" description="Helical" evidence="2">
    <location>
        <begin position="30"/>
        <end position="50"/>
    </location>
</feature>
<feature type="region of interest" description="Disordered" evidence="1">
    <location>
        <begin position="191"/>
        <end position="210"/>
    </location>
</feature>
<keyword evidence="2" id="KW-0812">Transmembrane</keyword>
<reference evidence="5" key="1">
    <citation type="journal article" date="2019" name="Int. J. Syst. Evol. Microbiol.">
        <title>The Global Catalogue of Microorganisms (GCM) 10K type strain sequencing project: providing services to taxonomists for standard genome sequencing and annotation.</title>
        <authorList>
            <consortium name="The Broad Institute Genomics Platform"/>
            <consortium name="The Broad Institute Genome Sequencing Center for Infectious Disease"/>
            <person name="Wu L."/>
            <person name="Ma J."/>
        </authorList>
    </citation>
    <scope>NUCLEOTIDE SEQUENCE [LARGE SCALE GENOMIC DNA]</scope>
    <source>
        <strain evidence="5">NBRC 111980</strain>
    </source>
</reference>